<sequence>MVAPPVQEEQTPIAQEKGSSHWGDEQQIDWTQRMIFYAAGMGYFSSYHDDVSADGTRSCPTDAG</sequence>
<evidence type="ECO:0000313" key="2">
    <source>
        <dbReference type="EMBL" id="KAL0387600.1"/>
    </source>
</evidence>
<accession>A0AAW2S6A1</accession>
<gene>
    <name evidence="2" type="ORF">Sradi_2641800</name>
</gene>
<name>A0AAW2S6A1_SESRA</name>
<reference evidence="2" key="1">
    <citation type="submission" date="2020-06" db="EMBL/GenBank/DDBJ databases">
        <authorList>
            <person name="Li T."/>
            <person name="Hu X."/>
            <person name="Zhang T."/>
            <person name="Song X."/>
            <person name="Zhang H."/>
            <person name="Dai N."/>
            <person name="Sheng W."/>
            <person name="Hou X."/>
            <person name="Wei L."/>
        </authorList>
    </citation>
    <scope>NUCLEOTIDE SEQUENCE</scope>
    <source>
        <strain evidence="2">G02</strain>
        <tissue evidence="2">Leaf</tissue>
    </source>
</reference>
<organism evidence="2">
    <name type="scientific">Sesamum radiatum</name>
    <name type="common">Black benniseed</name>
    <dbReference type="NCBI Taxonomy" id="300843"/>
    <lineage>
        <taxon>Eukaryota</taxon>
        <taxon>Viridiplantae</taxon>
        <taxon>Streptophyta</taxon>
        <taxon>Embryophyta</taxon>
        <taxon>Tracheophyta</taxon>
        <taxon>Spermatophyta</taxon>
        <taxon>Magnoliopsida</taxon>
        <taxon>eudicotyledons</taxon>
        <taxon>Gunneridae</taxon>
        <taxon>Pentapetalae</taxon>
        <taxon>asterids</taxon>
        <taxon>lamiids</taxon>
        <taxon>Lamiales</taxon>
        <taxon>Pedaliaceae</taxon>
        <taxon>Sesamum</taxon>
    </lineage>
</organism>
<dbReference type="EMBL" id="JACGWJ010000011">
    <property type="protein sequence ID" value="KAL0387600.1"/>
    <property type="molecule type" value="Genomic_DNA"/>
</dbReference>
<dbReference type="AlphaFoldDB" id="A0AAW2S6A1"/>
<proteinExistence type="predicted"/>
<reference evidence="2" key="2">
    <citation type="journal article" date="2024" name="Plant">
        <title>Genomic evolution and insights into agronomic trait innovations of Sesamum species.</title>
        <authorList>
            <person name="Miao H."/>
            <person name="Wang L."/>
            <person name="Qu L."/>
            <person name="Liu H."/>
            <person name="Sun Y."/>
            <person name="Le M."/>
            <person name="Wang Q."/>
            <person name="Wei S."/>
            <person name="Zheng Y."/>
            <person name="Lin W."/>
            <person name="Duan Y."/>
            <person name="Cao H."/>
            <person name="Xiong S."/>
            <person name="Wang X."/>
            <person name="Wei L."/>
            <person name="Li C."/>
            <person name="Ma Q."/>
            <person name="Ju M."/>
            <person name="Zhao R."/>
            <person name="Li G."/>
            <person name="Mu C."/>
            <person name="Tian Q."/>
            <person name="Mei H."/>
            <person name="Zhang T."/>
            <person name="Gao T."/>
            <person name="Zhang H."/>
        </authorList>
    </citation>
    <scope>NUCLEOTIDE SEQUENCE</scope>
    <source>
        <strain evidence="2">G02</strain>
    </source>
</reference>
<protein>
    <submittedName>
        <fullName evidence="2">Uncharacterized protein</fullName>
    </submittedName>
</protein>
<comment type="caution">
    <text evidence="2">The sequence shown here is derived from an EMBL/GenBank/DDBJ whole genome shotgun (WGS) entry which is preliminary data.</text>
</comment>
<feature type="region of interest" description="Disordered" evidence="1">
    <location>
        <begin position="1"/>
        <end position="25"/>
    </location>
</feature>
<evidence type="ECO:0000256" key="1">
    <source>
        <dbReference type="SAM" id="MobiDB-lite"/>
    </source>
</evidence>